<feature type="domain" description="RRM" evidence="3">
    <location>
        <begin position="1"/>
        <end position="79"/>
    </location>
</feature>
<dbReference type="SUPFAM" id="SSF54928">
    <property type="entry name" value="RNA-binding domain, RBD"/>
    <property type="match status" value="1"/>
</dbReference>
<dbReference type="InterPro" id="IPR012677">
    <property type="entry name" value="Nucleotide-bd_a/b_plait_sf"/>
</dbReference>
<dbReference type="Proteomes" id="UP000317778">
    <property type="component" value="Unassembled WGS sequence"/>
</dbReference>
<dbReference type="AlphaFoldDB" id="A0A532VA57"/>
<accession>A0A532VA57</accession>
<dbReference type="PANTHER" id="PTHR48027">
    <property type="entry name" value="HETEROGENEOUS NUCLEAR RIBONUCLEOPROTEIN 87F-RELATED"/>
    <property type="match status" value="1"/>
</dbReference>
<proteinExistence type="predicted"/>
<sequence length="100" mass="11082">MRLFIGNLPHSYNEEKVREIFAEHGEVSKVAVPTDRYTNAPRGFAFVDMPNDEEANAAISAVNGTEHDGRELRVEEARPPREGGGRGGYNRGGGGNRNRW</sequence>
<dbReference type="Gene3D" id="3.30.70.330">
    <property type="match status" value="1"/>
</dbReference>
<organism evidence="4 5">
    <name type="scientific">candidate division TA06 bacterium B3_TA06</name>
    <dbReference type="NCBI Taxonomy" id="2012487"/>
    <lineage>
        <taxon>Bacteria</taxon>
        <taxon>Bacteria division TA06</taxon>
    </lineage>
</organism>
<feature type="compositionally biased region" description="Gly residues" evidence="2">
    <location>
        <begin position="85"/>
        <end position="100"/>
    </location>
</feature>
<feature type="compositionally biased region" description="Basic and acidic residues" evidence="2">
    <location>
        <begin position="65"/>
        <end position="84"/>
    </location>
</feature>
<evidence type="ECO:0000256" key="2">
    <source>
        <dbReference type="SAM" id="MobiDB-lite"/>
    </source>
</evidence>
<evidence type="ECO:0000256" key="1">
    <source>
        <dbReference type="ARBA" id="ARBA00022884"/>
    </source>
</evidence>
<protein>
    <submittedName>
        <fullName evidence="4">RNA-binding protein</fullName>
    </submittedName>
</protein>
<dbReference type="InterPro" id="IPR000504">
    <property type="entry name" value="RRM_dom"/>
</dbReference>
<evidence type="ECO:0000313" key="5">
    <source>
        <dbReference type="Proteomes" id="UP000317778"/>
    </source>
</evidence>
<dbReference type="EMBL" id="NJBO01000002">
    <property type="protein sequence ID" value="TKJ43867.1"/>
    <property type="molecule type" value="Genomic_DNA"/>
</dbReference>
<gene>
    <name evidence="4" type="ORF">CEE36_01760</name>
</gene>
<evidence type="ECO:0000313" key="4">
    <source>
        <dbReference type="EMBL" id="TKJ43867.1"/>
    </source>
</evidence>
<dbReference type="Pfam" id="PF00076">
    <property type="entry name" value="RRM_1"/>
    <property type="match status" value="1"/>
</dbReference>
<dbReference type="PROSITE" id="PS50102">
    <property type="entry name" value="RRM"/>
    <property type="match status" value="1"/>
</dbReference>
<reference evidence="4 5" key="1">
    <citation type="submission" date="2017-06" db="EMBL/GenBank/DDBJ databases">
        <title>Novel microbial phyla capable of carbon fixation and sulfur reduction in deep-sea sediments.</title>
        <authorList>
            <person name="Huang J."/>
            <person name="Baker B."/>
            <person name="Wang Y."/>
        </authorList>
    </citation>
    <scope>NUCLEOTIDE SEQUENCE [LARGE SCALE GENOMIC DNA]</scope>
    <source>
        <strain evidence="4">B3_TA06</strain>
    </source>
</reference>
<dbReference type="SMART" id="SM00360">
    <property type="entry name" value="RRM"/>
    <property type="match status" value="1"/>
</dbReference>
<name>A0A532VA57_UNCT6</name>
<dbReference type="GO" id="GO:0003723">
    <property type="term" value="F:RNA binding"/>
    <property type="evidence" value="ECO:0007669"/>
    <property type="project" value="UniProtKB-KW"/>
</dbReference>
<keyword evidence="1" id="KW-0694">RNA-binding</keyword>
<feature type="region of interest" description="Disordered" evidence="2">
    <location>
        <begin position="63"/>
        <end position="100"/>
    </location>
</feature>
<comment type="caution">
    <text evidence="4">The sequence shown here is derived from an EMBL/GenBank/DDBJ whole genome shotgun (WGS) entry which is preliminary data.</text>
</comment>
<dbReference type="InterPro" id="IPR035979">
    <property type="entry name" value="RBD_domain_sf"/>
</dbReference>
<dbReference type="InterPro" id="IPR052462">
    <property type="entry name" value="SLIRP/GR-RBP-like"/>
</dbReference>
<evidence type="ECO:0000259" key="3">
    <source>
        <dbReference type="PROSITE" id="PS50102"/>
    </source>
</evidence>